<evidence type="ECO:0000313" key="4">
    <source>
        <dbReference type="Proteomes" id="UP001432322"/>
    </source>
</evidence>
<dbReference type="EMBL" id="BTSY01000003">
    <property type="protein sequence ID" value="GMT20337.1"/>
    <property type="molecule type" value="Genomic_DNA"/>
</dbReference>
<proteinExistence type="predicted"/>
<dbReference type="Proteomes" id="UP001432322">
    <property type="component" value="Unassembled WGS sequence"/>
</dbReference>
<evidence type="ECO:0000259" key="1">
    <source>
        <dbReference type="Pfam" id="PF24976"/>
    </source>
</evidence>
<feature type="non-terminal residue" evidence="3">
    <location>
        <position position="1"/>
    </location>
</feature>
<reference evidence="3" key="1">
    <citation type="submission" date="2023-10" db="EMBL/GenBank/DDBJ databases">
        <title>Genome assembly of Pristionchus species.</title>
        <authorList>
            <person name="Yoshida K."/>
            <person name="Sommer R.J."/>
        </authorList>
    </citation>
    <scope>NUCLEOTIDE SEQUENCE</scope>
    <source>
        <strain evidence="3">RS5133</strain>
    </source>
</reference>
<dbReference type="Pfam" id="PF24976">
    <property type="entry name" value="Lipocalin_10"/>
    <property type="match status" value="1"/>
</dbReference>
<dbReference type="PANTHER" id="PTHR37437:SF2">
    <property type="entry name" value="LIPOCLN_CYTOSOLIC_FA-BD_DOM DOMAIN-CONTAINING PROTEIN"/>
    <property type="match status" value="1"/>
</dbReference>
<dbReference type="InterPro" id="IPR056868">
    <property type="entry name" value="Lipocalin_dom_nem"/>
</dbReference>
<gene>
    <name evidence="2" type="ORF">PFISCL1PPCAC_11634</name>
    <name evidence="3" type="ORF">PFISCL1PPCAC_28844</name>
</gene>
<protein>
    <recommendedName>
        <fullName evidence="1">Lipocalin domain-containing protein</fullName>
    </recommendedName>
</protein>
<evidence type="ECO:0000313" key="3">
    <source>
        <dbReference type="EMBL" id="GMT37547.1"/>
    </source>
</evidence>
<feature type="domain" description="Lipocalin" evidence="1">
    <location>
        <begin position="2"/>
        <end position="136"/>
    </location>
</feature>
<dbReference type="EMBL" id="BTSY01000174">
    <property type="protein sequence ID" value="GMT37547.1"/>
    <property type="molecule type" value="Genomic_DNA"/>
</dbReference>
<organism evidence="3 4">
    <name type="scientific">Pristionchus fissidentatus</name>
    <dbReference type="NCBI Taxonomy" id="1538716"/>
    <lineage>
        <taxon>Eukaryota</taxon>
        <taxon>Metazoa</taxon>
        <taxon>Ecdysozoa</taxon>
        <taxon>Nematoda</taxon>
        <taxon>Chromadorea</taxon>
        <taxon>Rhabditida</taxon>
        <taxon>Rhabditina</taxon>
        <taxon>Diplogasteromorpha</taxon>
        <taxon>Diplogasteroidea</taxon>
        <taxon>Neodiplogasteridae</taxon>
        <taxon>Pristionchus</taxon>
    </lineage>
</organism>
<evidence type="ECO:0000313" key="2">
    <source>
        <dbReference type="EMBL" id="GMT20337.1"/>
    </source>
</evidence>
<sequence length="146" mass="16598">DCAVSYLNLLTKTPYTATFSVVQYSKKGENTVVNEGFGRMVGPDPGELLITTGHPNDECPYLPIRLGSLKSSGDFDYIILSQPLKFPTMVLARDPIKFEQKYKKEVYDFVERFGFLSPVSAINSRLHFVNNTECYNFRRSYADLPH</sequence>
<name>A0AAV5X279_9BILA</name>
<dbReference type="PANTHER" id="PTHR37437">
    <property type="entry name" value="LIPOCALIN-RELATED PROTEIN-RELATED"/>
    <property type="match status" value="1"/>
</dbReference>
<keyword evidence="4" id="KW-1185">Reference proteome</keyword>
<comment type="caution">
    <text evidence="3">The sequence shown here is derived from an EMBL/GenBank/DDBJ whole genome shotgun (WGS) entry which is preliminary data.</text>
</comment>
<accession>A0AAV5X279</accession>
<dbReference type="AlphaFoldDB" id="A0AAV5X279"/>